<protein>
    <submittedName>
        <fullName evidence="2">Uncharacterized protein</fullName>
    </submittedName>
</protein>
<keyword evidence="1" id="KW-0472">Membrane</keyword>
<dbReference type="EMBL" id="MVOH01000002">
    <property type="protein sequence ID" value="PAU68912.1"/>
    <property type="molecule type" value="Genomic_DNA"/>
</dbReference>
<feature type="transmembrane region" description="Helical" evidence="1">
    <location>
        <begin position="143"/>
        <end position="172"/>
    </location>
</feature>
<keyword evidence="1" id="KW-0812">Transmembrane</keyword>
<accession>A0A2A2EIW1</accession>
<evidence type="ECO:0000313" key="2">
    <source>
        <dbReference type="EMBL" id="PAU68912.1"/>
    </source>
</evidence>
<organism evidence="2 3">
    <name type="scientific">Bifidobacterium criceti</name>
    <dbReference type="NCBI Taxonomy" id="1960969"/>
    <lineage>
        <taxon>Bacteria</taxon>
        <taxon>Bacillati</taxon>
        <taxon>Actinomycetota</taxon>
        <taxon>Actinomycetes</taxon>
        <taxon>Bifidobacteriales</taxon>
        <taxon>Bifidobacteriaceae</taxon>
        <taxon>Bifidobacterium</taxon>
    </lineage>
</organism>
<dbReference type="AlphaFoldDB" id="A0A2A2EIW1"/>
<evidence type="ECO:0000256" key="1">
    <source>
        <dbReference type="SAM" id="Phobius"/>
    </source>
</evidence>
<feature type="transmembrane region" description="Helical" evidence="1">
    <location>
        <begin position="66"/>
        <end position="86"/>
    </location>
</feature>
<sequence length="196" mass="23383">MSSTARHCACAHSRRGCNCRRATSPRLRIIGRGPSLPSSRDIKTRPIYFYINIKRYIHNRNHLRRFRICISNALLYTFILFSRLILTVAGHQLRDEIHTGDSHDTRQRSQTRYRDIQWLSSIHNLLLLGCIEPVPRQHNRISLIYTVIICAYRLSYIFHIQFIFRTACIYYIPYLHRRFIHPTLRSTLKHPRLHHP</sequence>
<evidence type="ECO:0000313" key="3">
    <source>
        <dbReference type="Proteomes" id="UP000218399"/>
    </source>
</evidence>
<reference evidence="2 3" key="1">
    <citation type="journal article" date="2017" name="ISME J.">
        <title>Unveiling bifidobacterial biogeography across the mammalian branch of the tree of life.</title>
        <authorList>
            <person name="Milani C."/>
            <person name="Mangifesta M."/>
            <person name="Mancabelli L."/>
            <person name="Lugli G.A."/>
            <person name="James K."/>
            <person name="Duranti S."/>
            <person name="Turroni F."/>
            <person name="Ferrario C."/>
            <person name="Ossiprandi M.C."/>
            <person name="van Sinderen D."/>
            <person name="Ventura M."/>
        </authorList>
    </citation>
    <scope>NUCLEOTIDE SEQUENCE [LARGE SCALE GENOMIC DNA]</scope>
    <source>
        <strain evidence="3">Ham19E</strain>
    </source>
</reference>
<gene>
    <name evidence="2" type="ORF">B1526_0105</name>
</gene>
<comment type="caution">
    <text evidence="2">The sequence shown here is derived from an EMBL/GenBank/DDBJ whole genome shotgun (WGS) entry which is preliminary data.</text>
</comment>
<proteinExistence type="predicted"/>
<keyword evidence="1" id="KW-1133">Transmembrane helix</keyword>
<dbReference type="Proteomes" id="UP000218399">
    <property type="component" value="Unassembled WGS sequence"/>
</dbReference>
<keyword evidence="3" id="KW-1185">Reference proteome</keyword>
<name>A0A2A2EIW1_9BIFI</name>